<dbReference type="InterPro" id="IPR002885">
    <property type="entry name" value="PPR_rpt"/>
</dbReference>
<proteinExistence type="inferred from homology"/>
<sequence length="736" mass="83338">MVHPRCQQLHTAVRSNCRRQPLFNFLTECSTTHPRTPFCIRHVHSSRRAQADASMFNFLREINDQTTEFNPSKKNKKALQRRVPRNVSDKINQHVRSPLAMQIHSCLEHGERLKAWELFDTTVTNVSVHRVPHVVAVKLLDLLVKDVKAMSVRHRMADEKYLQRLELLLQHVRKSTELYKRRSFNSVLYAFGKLGAMERAETVFRHMKTYCSDPPDTHTFNILAGVYVYNLNHVDRSTQDRYLAKTWHLLKTMAAAGLAPDTSTFNTLLSACAKTRSIPETLETCQAMVEAGVPVNQRTLNIVLNIYGKTRSQDIDAKVTTLLHSILDRLTDAEKKPDSITYATAIRNAIHDNDMVSAMEMVKNMVRIKMRLNDYILSHLVQGFVHAGDLQRAHTLLQDMEKEPYGLAPNRVAYTSLIQGYAKSLEINKAYKVFSEMVDKGVSADLITYTCLANMVVKASAGTELRETIDLLENYGKLNPKWMDGTGHLDRAALTVLVEAHGKAGAWNAKMAEAALGHEDQERSLSKRDYHATAAYLAYNQIHEQGVCDQQATTALLTAYARMHKPNMAWTLWQRLKEDSIPLGVINYNALIMAFVNDPVWYPMAKNVFEDMVGAPVFAGSRREPGPLNGKPDLATFDLLLHGAHNADDHDGVRRLWLSPYRPGPQPAEHTTSHIPHSLLVRSYYYAMRAFLEGNDRVAARDVHDEYLALPRPQLSAHSYILRIAKLDMDAPSTSL</sequence>
<dbReference type="Pfam" id="PF13041">
    <property type="entry name" value="PPR_2"/>
    <property type="match status" value="1"/>
</dbReference>
<dbReference type="Pfam" id="PF13812">
    <property type="entry name" value="PPR_3"/>
    <property type="match status" value="2"/>
</dbReference>
<evidence type="ECO:0000313" key="4">
    <source>
        <dbReference type="Proteomes" id="UP000242180"/>
    </source>
</evidence>
<dbReference type="Proteomes" id="UP000242180">
    <property type="component" value="Unassembled WGS sequence"/>
</dbReference>
<feature type="repeat" description="PPR" evidence="2">
    <location>
        <begin position="261"/>
        <end position="295"/>
    </location>
</feature>
<accession>A0A1X2HMZ0</accession>
<dbReference type="InterPro" id="IPR050872">
    <property type="entry name" value="PPR_P_subfamily"/>
</dbReference>
<dbReference type="Gene3D" id="1.25.40.10">
    <property type="entry name" value="Tetratricopeptide repeat domain"/>
    <property type="match status" value="3"/>
</dbReference>
<dbReference type="InParanoid" id="A0A1X2HMZ0"/>
<dbReference type="PANTHER" id="PTHR46128">
    <property type="entry name" value="MITOCHONDRIAL GROUP I INTRON SPLICING FACTOR CCM1"/>
    <property type="match status" value="1"/>
</dbReference>
<protein>
    <submittedName>
        <fullName evidence="3">Uncharacterized protein</fullName>
    </submittedName>
</protein>
<feature type="repeat" description="PPR" evidence="2">
    <location>
        <begin position="410"/>
        <end position="444"/>
    </location>
</feature>
<dbReference type="OrthoDB" id="185373at2759"/>
<feature type="repeat" description="PPR" evidence="2">
    <location>
        <begin position="180"/>
        <end position="214"/>
    </location>
</feature>
<comment type="similarity">
    <text evidence="1">Belongs to the PPR family. P subfamily.</text>
</comment>
<reference evidence="3 4" key="1">
    <citation type="submission" date="2016-07" db="EMBL/GenBank/DDBJ databases">
        <title>Pervasive Adenine N6-methylation of Active Genes in Fungi.</title>
        <authorList>
            <consortium name="DOE Joint Genome Institute"/>
            <person name="Mondo S.J."/>
            <person name="Dannebaum R.O."/>
            <person name="Kuo R.C."/>
            <person name="Labutti K."/>
            <person name="Haridas S."/>
            <person name="Kuo A."/>
            <person name="Salamov A."/>
            <person name="Ahrendt S.R."/>
            <person name="Lipzen A."/>
            <person name="Sullivan W."/>
            <person name="Andreopoulos W.B."/>
            <person name="Clum A."/>
            <person name="Lindquist E."/>
            <person name="Daum C."/>
            <person name="Ramamoorthy G.K."/>
            <person name="Gryganskyi A."/>
            <person name="Culley D."/>
            <person name="Magnuson J.K."/>
            <person name="James T.Y."/>
            <person name="O'Malley M.A."/>
            <person name="Stajich J.E."/>
            <person name="Spatafora J.W."/>
            <person name="Visel A."/>
            <person name="Grigoriev I.V."/>
        </authorList>
    </citation>
    <scope>NUCLEOTIDE SEQUENCE [LARGE SCALE GENOMIC DNA]</scope>
    <source>
        <strain evidence="3 4">NRRL 2496</strain>
    </source>
</reference>
<dbReference type="PROSITE" id="PS51375">
    <property type="entry name" value="PPR"/>
    <property type="match status" value="3"/>
</dbReference>
<organism evidence="3 4">
    <name type="scientific">Syncephalastrum racemosum</name>
    <name type="common">Filamentous fungus</name>
    <dbReference type="NCBI Taxonomy" id="13706"/>
    <lineage>
        <taxon>Eukaryota</taxon>
        <taxon>Fungi</taxon>
        <taxon>Fungi incertae sedis</taxon>
        <taxon>Mucoromycota</taxon>
        <taxon>Mucoromycotina</taxon>
        <taxon>Mucoromycetes</taxon>
        <taxon>Mucorales</taxon>
        <taxon>Syncephalastraceae</taxon>
        <taxon>Syncephalastrum</taxon>
    </lineage>
</organism>
<dbReference type="Pfam" id="PF01535">
    <property type="entry name" value="PPR"/>
    <property type="match status" value="2"/>
</dbReference>
<dbReference type="AlphaFoldDB" id="A0A1X2HMZ0"/>
<evidence type="ECO:0000256" key="2">
    <source>
        <dbReference type="PROSITE-ProRule" id="PRU00708"/>
    </source>
</evidence>
<name>A0A1X2HMZ0_SYNRA</name>
<comment type="caution">
    <text evidence="3">The sequence shown here is derived from an EMBL/GenBank/DDBJ whole genome shotgun (WGS) entry which is preliminary data.</text>
</comment>
<dbReference type="PANTHER" id="PTHR46128:SF211">
    <property type="entry name" value="PENTACOTRIPEPTIDE-REPEAT REGION OF PRORP DOMAIN-CONTAINING PROTEIN"/>
    <property type="match status" value="1"/>
</dbReference>
<evidence type="ECO:0000313" key="3">
    <source>
        <dbReference type="EMBL" id="ORZ00662.1"/>
    </source>
</evidence>
<dbReference type="NCBIfam" id="TIGR00756">
    <property type="entry name" value="PPR"/>
    <property type="match status" value="2"/>
</dbReference>
<dbReference type="STRING" id="13706.A0A1X2HMZ0"/>
<gene>
    <name evidence="3" type="ORF">BCR43DRAFT_521653</name>
</gene>
<keyword evidence="4" id="KW-1185">Reference proteome</keyword>
<evidence type="ECO:0000256" key="1">
    <source>
        <dbReference type="ARBA" id="ARBA00007626"/>
    </source>
</evidence>
<dbReference type="InterPro" id="IPR011990">
    <property type="entry name" value="TPR-like_helical_dom_sf"/>
</dbReference>
<dbReference type="EMBL" id="MCGN01000002">
    <property type="protein sequence ID" value="ORZ00662.1"/>
    <property type="molecule type" value="Genomic_DNA"/>
</dbReference>